<dbReference type="AlphaFoldDB" id="A0A5B9VWG8"/>
<dbReference type="Pfam" id="PF18475">
    <property type="entry name" value="PIN7"/>
    <property type="match status" value="1"/>
</dbReference>
<dbReference type="Proteomes" id="UP000324233">
    <property type="component" value="Chromosome"/>
</dbReference>
<dbReference type="InterPro" id="IPR041494">
    <property type="entry name" value="PIN7"/>
</dbReference>
<organism evidence="2 3">
    <name type="scientific">Aquisphaera giovannonii</name>
    <dbReference type="NCBI Taxonomy" id="406548"/>
    <lineage>
        <taxon>Bacteria</taxon>
        <taxon>Pseudomonadati</taxon>
        <taxon>Planctomycetota</taxon>
        <taxon>Planctomycetia</taxon>
        <taxon>Isosphaerales</taxon>
        <taxon>Isosphaeraceae</taxon>
        <taxon>Aquisphaera</taxon>
    </lineage>
</organism>
<reference evidence="2 3" key="1">
    <citation type="submission" date="2019-08" db="EMBL/GenBank/DDBJ databases">
        <title>Deep-cultivation of Planctomycetes and their phenomic and genomic characterization uncovers novel biology.</title>
        <authorList>
            <person name="Wiegand S."/>
            <person name="Jogler M."/>
            <person name="Boedeker C."/>
            <person name="Pinto D."/>
            <person name="Vollmers J."/>
            <person name="Rivas-Marin E."/>
            <person name="Kohn T."/>
            <person name="Peeters S.H."/>
            <person name="Heuer A."/>
            <person name="Rast P."/>
            <person name="Oberbeckmann S."/>
            <person name="Bunk B."/>
            <person name="Jeske O."/>
            <person name="Meyerdierks A."/>
            <person name="Storesund J.E."/>
            <person name="Kallscheuer N."/>
            <person name="Luecker S."/>
            <person name="Lage O.M."/>
            <person name="Pohl T."/>
            <person name="Merkel B.J."/>
            <person name="Hornburger P."/>
            <person name="Mueller R.-W."/>
            <person name="Bruemmer F."/>
            <person name="Labrenz M."/>
            <person name="Spormann A.M."/>
            <person name="Op den Camp H."/>
            <person name="Overmann J."/>
            <person name="Amann R."/>
            <person name="Jetten M.S.M."/>
            <person name="Mascher T."/>
            <person name="Medema M.H."/>
            <person name="Devos D.P."/>
            <person name="Kaster A.-K."/>
            <person name="Ovreas L."/>
            <person name="Rohde M."/>
            <person name="Galperin M.Y."/>
            <person name="Jogler C."/>
        </authorList>
    </citation>
    <scope>NUCLEOTIDE SEQUENCE [LARGE SCALE GENOMIC DNA]</scope>
    <source>
        <strain evidence="2 3">OJF2</strain>
    </source>
</reference>
<proteinExistence type="predicted"/>
<evidence type="ECO:0000313" key="3">
    <source>
        <dbReference type="Proteomes" id="UP000324233"/>
    </source>
</evidence>
<dbReference type="EMBL" id="CP042997">
    <property type="protein sequence ID" value="QEH32429.1"/>
    <property type="molecule type" value="Genomic_DNA"/>
</dbReference>
<keyword evidence="3" id="KW-1185">Reference proteome</keyword>
<dbReference type="OrthoDB" id="9791898at2"/>
<dbReference type="RefSeq" id="WP_148591601.1">
    <property type="nucleotide sequence ID" value="NZ_CP042997.1"/>
</dbReference>
<feature type="domain" description="PIN-like" evidence="1">
    <location>
        <begin position="7"/>
        <end position="105"/>
    </location>
</feature>
<evidence type="ECO:0000313" key="2">
    <source>
        <dbReference type="EMBL" id="QEH32429.1"/>
    </source>
</evidence>
<dbReference type="KEGG" id="agv:OJF2_09000"/>
<accession>A0A5B9VWG8</accession>
<name>A0A5B9VWG8_9BACT</name>
<protein>
    <recommendedName>
        <fullName evidence="1">PIN-like domain-containing protein</fullName>
    </recommendedName>
</protein>
<evidence type="ECO:0000259" key="1">
    <source>
        <dbReference type="Pfam" id="PF18475"/>
    </source>
</evidence>
<sequence>MRTNLVLIDYENVQPASLTLLRGEPFRVVLFLGADQARLPIETVAALQPMGGRAEYVKISGRGPNALDFHIAFTIGELASRDPSAYFHIISRDTGFDPLVTHLRSRKILAARWTDIREIPAVRAAMATTTADRLALVVENFERRGESRPRTVKALRATVDALFGKPLLEPDFADLLGEMQARSYLTLEATRISYALPGGVGRADAAGRAHGR</sequence>
<gene>
    <name evidence="2" type="ORF">OJF2_09000</name>
</gene>